<keyword evidence="2" id="KW-1185">Reference proteome</keyword>
<dbReference type="EMBL" id="JBBPBN010000225">
    <property type="protein sequence ID" value="KAK8972181.1"/>
    <property type="molecule type" value="Genomic_DNA"/>
</dbReference>
<evidence type="ECO:0000313" key="1">
    <source>
        <dbReference type="EMBL" id="KAK8972181.1"/>
    </source>
</evidence>
<name>A0ABR2N7Z3_9ROSI</name>
<sequence>MRRVLQPRFLPQLPRLCQDAGGRCHLGQKLSAATVEKKNVIKNVAYLQSNLGKKSITLKKSNDSLATIEQLKLLNKSAGVKTRVQPTVLEWVQNFSHELNLRGAVGNGSGDGVNASKVLASRISPLEAGHGLDHFQQSKVQETLDFAVSSVKLFRNINQRWFPSLSREVQETLDFAVSSVKLFRNINQRIEAHGFGGVISLLWDESIQLEILHVSNKFLNGRFWSVDVKEWIYFTSIYASPDAAKRKHV</sequence>
<reference evidence="1 2" key="1">
    <citation type="journal article" date="2024" name="G3 (Bethesda)">
        <title>Genome assembly of Hibiscus sabdariffa L. provides insights into metabolisms of medicinal natural products.</title>
        <authorList>
            <person name="Kim T."/>
        </authorList>
    </citation>
    <scope>NUCLEOTIDE SEQUENCE [LARGE SCALE GENOMIC DNA]</scope>
    <source>
        <strain evidence="1">TK-2024</strain>
        <tissue evidence="1">Old leaves</tissue>
    </source>
</reference>
<dbReference type="Proteomes" id="UP001396334">
    <property type="component" value="Unassembled WGS sequence"/>
</dbReference>
<organism evidence="1 2">
    <name type="scientific">Hibiscus sabdariffa</name>
    <name type="common">roselle</name>
    <dbReference type="NCBI Taxonomy" id="183260"/>
    <lineage>
        <taxon>Eukaryota</taxon>
        <taxon>Viridiplantae</taxon>
        <taxon>Streptophyta</taxon>
        <taxon>Embryophyta</taxon>
        <taxon>Tracheophyta</taxon>
        <taxon>Spermatophyta</taxon>
        <taxon>Magnoliopsida</taxon>
        <taxon>eudicotyledons</taxon>
        <taxon>Gunneridae</taxon>
        <taxon>Pentapetalae</taxon>
        <taxon>rosids</taxon>
        <taxon>malvids</taxon>
        <taxon>Malvales</taxon>
        <taxon>Malvaceae</taxon>
        <taxon>Malvoideae</taxon>
        <taxon>Hibiscus</taxon>
    </lineage>
</organism>
<proteinExistence type="predicted"/>
<comment type="caution">
    <text evidence="1">The sequence shown here is derived from an EMBL/GenBank/DDBJ whole genome shotgun (WGS) entry which is preliminary data.</text>
</comment>
<gene>
    <name evidence="1" type="ORF">V6N11_024205</name>
</gene>
<accession>A0ABR2N7Z3</accession>
<evidence type="ECO:0000313" key="2">
    <source>
        <dbReference type="Proteomes" id="UP001396334"/>
    </source>
</evidence>
<protein>
    <submittedName>
        <fullName evidence="1">Uncharacterized protein</fullName>
    </submittedName>
</protein>